<dbReference type="Proteomes" id="UP001150904">
    <property type="component" value="Unassembled WGS sequence"/>
</dbReference>
<keyword evidence="4 6" id="KW-1133">Transmembrane helix</keyword>
<evidence type="ECO:0000256" key="5">
    <source>
        <dbReference type="ARBA" id="ARBA00023136"/>
    </source>
</evidence>
<keyword evidence="5 6" id="KW-0472">Membrane</keyword>
<evidence type="ECO:0000256" key="2">
    <source>
        <dbReference type="ARBA" id="ARBA00008066"/>
    </source>
</evidence>
<dbReference type="RefSeq" id="XP_058306161.1">
    <property type="nucleotide sequence ID" value="XM_058453912.1"/>
</dbReference>
<dbReference type="PANTHER" id="PTHR22950:SF461">
    <property type="entry name" value="AMINO ACID TRANSPORTER TRANSMEMBRANE DOMAIN-CONTAINING PROTEIN"/>
    <property type="match status" value="1"/>
</dbReference>
<feature type="transmembrane region" description="Helical" evidence="6">
    <location>
        <begin position="338"/>
        <end position="358"/>
    </location>
</feature>
<sequence length="560" mass="61182">METREKFLPEVVPEDKVQPTAYKVDGAGPVPPRLRALHDCDVTFHEYQYYARLTRAEQEALPPSRAGKSLLAYIVPNLQKSVAPEVNASRALRSATAGAIFYLITTDILGPFGLPYAFATTGWGPGIALYTVFGALAGFSGYLLWDCFMELDSFQFPVQAYGDLAFRIYGPWCHYFVNILQAVQLLCNVAVIIISNGEALSQAAKFKLCYAICCLVWALAGFFLGQIRTLQKFGWLPNLAVFINLVIMFITMGAAAHSDPLYSASASSAGYSIDPKLVTPVDGVYPPVQHSGGIPNAGNFGGAVNGMMQAVYSYGGCMIFPEFMAEIKRPRDFLKGMWGAQLFIYVCYMVYGLFMYGYQGQYVQTPAYLGISQYGLSTAGNSLAIVSALIAATLYGNIGVKVPNHSHLQQYFRRVFQGSSAVNQIRYPVYWSIAYVVGAAIPDFAGFTGIVAASCILQFTYSIPPLLHVGFNTMRNAASSEPGFDVATGQVEVQDRGLSRWIRGFFGRRWYLNVFNLLYGMGALAMCGLGCWAAIENMILIYAVPQLNAFGCTSPLDASA</sequence>
<reference evidence="8" key="1">
    <citation type="submission" date="2022-12" db="EMBL/GenBank/DDBJ databases">
        <authorList>
            <person name="Petersen C."/>
        </authorList>
    </citation>
    <scope>NUCLEOTIDE SEQUENCE</scope>
    <source>
        <strain evidence="8">IBT 15544</strain>
    </source>
</reference>
<comment type="caution">
    <text evidence="8">The sequence shown here is derived from an EMBL/GenBank/DDBJ whole genome shotgun (WGS) entry which is preliminary data.</text>
</comment>
<feature type="transmembrane region" description="Helical" evidence="6">
    <location>
        <begin position="233"/>
        <end position="255"/>
    </location>
</feature>
<evidence type="ECO:0000256" key="4">
    <source>
        <dbReference type="ARBA" id="ARBA00022989"/>
    </source>
</evidence>
<accession>A0A9W9JIX5</accession>
<name>A0A9W9JIX5_9EURO</name>
<dbReference type="Pfam" id="PF01490">
    <property type="entry name" value="Aa_trans"/>
    <property type="match status" value="1"/>
</dbReference>
<comment type="subcellular location">
    <subcellularLocation>
        <location evidence="1">Membrane</location>
        <topology evidence="1">Multi-pass membrane protein</topology>
    </subcellularLocation>
</comment>
<feature type="transmembrane region" description="Helical" evidence="6">
    <location>
        <begin position="175"/>
        <end position="196"/>
    </location>
</feature>
<dbReference type="GO" id="GO:0016020">
    <property type="term" value="C:membrane"/>
    <property type="evidence" value="ECO:0007669"/>
    <property type="project" value="UniProtKB-SubCell"/>
</dbReference>
<gene>
    <name evidence="8" type="ORF">N7498_006850</name>
</gene>
<dbReference type="EMBL" id="JAPQKR010000014">
    <property type="protein sequence ID" value="KAJ5197733.1"/>
    <property type="molecule type" value="Genomic_DNA"/>
</dbReference>
<keyword evidence="9" id="KW-1185">Reference proteome</keyword>
<dbReference type="AlphaFoldDB" id="A0A9W9JIX5"/>
<reference evidence="8" key="2">
    <citation type="journal article" date="2023" name="IMA Fungus">
        <title>Comparative genomic study of the Penicillium genus elucidates a diverse pangenome and 15 lateral gene transfer events.</title>
        <authorList>
            <person name="Petersen C."/>
            <person name="Sorensen T."/>
            <person name="Nielsen M.R."/>
            <person name="Sondergaard T.E."/>
            <person name="Sorensen J.L."/>
            <person name="Fitzpatrick D.A."/>
            <person name="Frisvad J.C."/>
            <person name="Nielsen K.L."/>
        </authorList>
    </citation>
    <scope>NUCLEOTIDE SEQUENCE</scope>
    <source>
        <strain evidence="8">IBT 15544</strain>
    </source>
</reference>
<evidence type="ECO:0000259" key="7">
    <source>
        <dbReference type="Pfam" id="PF01490"/>
    </source>
</evidence>
<feature type="transmembrane region" description="Helical" evidence="6">
    <location>
        <begin position="510"/>
        <end position="535"/>
    </location>
</feature>
<feature type="domain" description="Amino acid transporter transmembrane" evidence="7">
    <location>
        <begin position="103"/>
        <end position="469"/>
    </location>
</feature>
<evidence type="ECO:0000256" key="6">
    <source>
        <dbReference type="SAM" id="Phobius"/>
    </source>
</evidence>
<dbReference type="GO" id="GO:0015179">
    <property type="term" value="F:L-amino acid transmembrane transporter activity"/>
    <property type="evidence" value="ECO:0007669"/>
    <property type="project" value="TreeGrafter"/>
</dbReference>
<evidence type="ECO:0000256" key="3">
    <source>
        <dbReference type="ARBA" id="ARBA00022692"/>
    </source>
</evidence>
<comment type="similarity">
    <text evidence="2">Belongs to the amino acid/polyamine transporter 2 family.</text>
</comment>
<organism evidence="8 9">
    <name type="scientific">Penicillium cinerascens</name>
    <dbReference type="NCBI Taxonomy" id="70096"/>
    <lineage>
        <taxon>Eukaryota</taxon>
        <taxon>Fungi</taxon>
        <taxon>Dikarya</taxon>
        <taxon>Ascomycota</taxon>
        <taxon>Pezizomycotina</taxon>
        <taxon>Eurotiomycetes</taxon>
        <taxon>Eurotiomycetidae</taxon>
        <taxon>Eurotiales</taxon>
        <taxon>Aspergillaceae</taxon>
        <taxon>Penicillium</taxon>
    </lineage>
</organism>
<evidence type="ECO:0000256" key="1">
    <source>
        <dbReference type="ARBA" id="ARBA00004141"/>
    </source>
</evidence>
<feature type="transmembrane region" description="Helical" evidence="6">
    <location>
        <begin position="126"/>
        <end position="145"/>
    </location>
</feature>
<feature type="transmembrane region" description="Helical" evidence="6">
    <location>
        <begin position="99"/>
        <end position="119"/>
    </location>
</feature>
<keyword evidence="3 6" id="KW-0812">Transmembrane</keyword>
<dbReference type="GeneID" id="83181213"/>
<feature type="transmembrane region" description="Helical" evidence="6">
    <location>
        <begin position="378"/>
        <end position="398"/>
    </location>
</feature>
<dbReference type="InterPro" id="IPR013057">
    <property type="entry name" value="AA_transpt_TM"/>
</dbReference>
<evidence type="ECO:0000313" key="9">
    <source>
        <dbReference type="Proteomes" id="UP001150904"/>
    </source>
</evidence>
<feature type="transmembrane region" description="Helical" evidence="6">
    <location>
        <begin position="208"/>
        <end position="227"/>
    </location>
</feature>
<evidence type="ECO:0000313" key="8">
    <source>
        <dbReference type="EMBL" id="KAJ5197733.1"/>
    </source>
</evidence>
<dbReference type="OrthoDB" id="40134at2759"/>
<protein>
    <submittedName>
        <fullName evidence="8">Amino acid transporter</fullName>
    </submittedName>
</protein>
<proteinExistence type="inferred from homology"/>
<dbReference type="PANTHER" id="PTHR22950">
    <property type="entry name" value="AMINO ACID TRANSPORTER"/>
    <property type="match status" value="1"/>
</dbReference>